<dbReference type="Bgee" id="ENSOANG00000007226">
    <property type="expression patterns" value="Expressed in testis"/>
</dbReference>
<keyword evidence="7 11" id="KW-0297">G-protein coupled receptor</keyword>
<evidence type="ECO:0000256" key="9">
    <source>
        <dbReference type="ARBA" id="ARBA00023170"/>
    </source>
</evidence>
<feature type="domain" description="G-protein coupled receptors family 1 profile" evidence="12">
    <location>
        <begin position="65"/>
        <end position="252"/>
    </location>
</feature>
<dbReference type="Gene3D" id="1.20.1070.10">
    <property type="entry name" value="Rhodopsin 7-helix transmembrane proteins"/>
    <property type="match status" value="1"/>
</dbReference>
<dbReference type="PROSITE" id="PS50262">
    <property type="entry name" value="G_PROTEIN_RECEP_F1_2"/>
    <property type="match status" value="1"/>
</dbReference>
<sequence>RRGKQVQYNISIHIPCPQRAYMTSPVCLPLRCSVFFDAAENKNMIMEELVLVIVIVTQTGMGLLGNSALLMVCVRIFISQPHFKKPIDVILSNLSMSNTVTVFTQGIAIVIFATRTENRLEDVGCHITGYIRRVTRGLSICTTCLLSVFQAITISSSTFRWAQLKTKISGYIVPFLVFFWILHFSLYLNILTTEVVFQNVTIPVNRMNMKYCSDMFSKKFLTIVAFVGVITIMDVFFILFMSWASGYMVIML</sequence>
<keyword evidence="8 11" id="KW-0472">Membrane</keyword>
<dbReference type="Ensembl" id="ENSOANT00000011500.2">
    <property type="protein sequence ID" value="ENSOANP00000011498.2"/>
    <property type="gene ID" value="ENSOANG00000007226.2"/>
</dbReference>
<dbReference type="GO" id="GO:0016503">
    <property type="term" value="F:pheromone receptor activity"/>
    <property type="evidence" value="ECO:0007669"/>
    <property type="project" value="InterPro"/>
</dbReference>
<dbReference type="Pfam" id="PF03402">
    <property type="entry name" value="V1R"/>
    <property type="match status" value="1"/>
</dbReference>
<organism evidence="13 14">
    <name type="scientific">Ornithorhynchus anatinus</name>
    <name type="common">Duckbill platypus</name>
    <dbReference type="NCBI Taxonomy" id="9258"/>
    <lineage>
        <taxon>Eukaryota</taxon>
        <taxon>Metazoa</taxon>
        <taxon>Chordata</taxon>
        <taxon>Craniata</taxon>
        <taxon>Vertebrata</taxon>
        <taxon>Euteleostomi</taxon>
        <taxon>Mammalia</taxon>
        <taxon>Monotremata</taxon>
        <taxon>Ornithorhynchidae</taxon>
        <taxon>Ornithorhynchus</taxon>
    </lineage>
</organism>
<evidence type="ECO:0000256" key="1">
    <source>
        <dbReference type="ARBA" id="ARBA00004651"/>
    </source>
</evidence>
<evidence type="ECO:0000256" key="11">
    <source>
        <dbReference type="RuleBase" id="RU364061"/>
    </source>
</evidence>
<protein>
    <recommendedName>
        <fullName evidence="11">Vomeronasal type-1 receptor</fullName>
    </recommendedName>
</protein>
<keyword evidence="4 11" id="KW-0589">Pheromone response</keyword>
<dbReference type="HOGENOM" id="CLU_058641_0_1_1"/>
<dbReference type="AlphaFoldDB" id="F6V9A7"/>
<dbReference type="Proteomes" id="UP000002279">
    <property type="component" value="Chromosome X5"/>
</dbReference>
<reference evidence="13" key="3">
    <citation type="submission" date="2025-09" db="UniProtKB">
        <authorList>
            <consortium name="Ensembl"/>
        </authorList>
    </citation>
    <scope>IDENTIFICATION</scope>
    <source>
        <strain evidence="13">Glennie</strain>
    </source>
</reference>
<comment type="subcellular location">
    <subcellularLocation>
        <location evidence="1 11">Cell membrane</location>
        <topology evidence="1 11">Multi-pass membrane protein</topology>
    </subcellularLocation>
</comment>
<feature type="transmembrane region" description="Helical" evidence="11">
    <location>
        <begin position="49"/>
        <end position="78"/>
    </location>
</feature>
<feature type="transmembrane region" description="Helical" evidence="11">
    <location>
        <begin position="90"/>
        <end position="113"/>
    </location>
</feature>
<dbReference type="GO" id="GO:0007606">
    <property type="term" value="P:sensory perception of chemical stimulus"/>
    <property type="evidence" value="ECO:0007669"/>
    <property type="project" value="UniProtKB-ARBA"/>
</dbReference>
<evidence type="ECO:0000259" key="12">
    <source>
        <dbReference type="PROSITE" id="PS50262"/>
    </source>
</evidence>
<dbReference type="InterPro" id="IPR017452">
    <property type="entry name" value="GPCR_Rhodpsn_7TM"/>
</dbReference>
<dbReference type="GeneTree" id="ENSGT00960000186612"/>
<name>F6V9A7_ORNAN</name>
<proteinExistence type="inferred from homology"/>
<feature type="transmembrane region" description="Helical" evidence="11">
    <location>
        <begin position="172"/>
        <end position="200"/>
    </location>
</feature>
<evidence type="ECO:0000256" key="2">
    <source>
        <dbReference type="ARBA" id="ARBA00010663"/>
    </source>
</evidence>
<evidence type="ECO:0000313" key="13">
    <source>
        <dbReference type="Ensembl" id="ENSOANP00000011498.2"/>
    </source>
</evidence>
<reference evidence="13 14" key="1">
    <citation type="journal article" date="2008" name="Nature">
        <title>Genome analysis of the platypus reveals unique signatures of evolution.</title>
        <authorList>
            <person name="Warren W.C."/>
            <person name="Hillier L.W."/>
            <person name="Marshall Graves J.A."/>
            <person name="Birney E."/>
            <person name="Ponting C.P."/>
            <person name="Grutzner F."/>
            <person name="Belov K."/>
            <person name="Miller W."/>
            <person name="Clarke L."/>
            <person name="Chinwalla A.T."/>
            <person name="Yang S.P."/>
            <person name="Heger A."/>
            <person name="Locke D.P."/>
            <person name="Miethke P."/>
            <person name="Waters P.D."/>
            <person name="Veyrunes F."/>
            <person name="Fulton L."/>
            <person name="Fulton B."/>
            <person name="Graves T."/>
            <person name="Wallis J."/>
            <person name="Puente X.S."/>
            <person name="Lopez-Otin C."/>
            <person name="Ordonez G.R."/>
            <person name="Eichler E.E."/>
            <person name="Chen L."/>
            <person name="Cheng Z."/>
            <person name="Deakin J.E."/>
            <person name="Alsop A."/>
            <person name="Thompson K."/>
            <person name="Kirby P."/>
            <person name="Papenfuss A.T."/>
            <person name="Wakefield M.J."/>
            <person name="Olender T."/>
            <person name="Lancet D."/>
            <person name="Huttley G.A."/>
            <person name="Smit A.F."/>
            <person name="Pask A."/>
            <person name="Temple-Smith P."/>
            <person name="Batzer M.A."/>
            <person name="Walker J.A."/>
            <person name="Konkel M.K."/>
            <person name="Harris R.S."/>
            <person name="Whittington C.M."/>
            <person name="Wong E.S."/>
            <person name="Gemmell N.J."/>
            <person name="Buschiazzo E."/>
            <person name="Vargas Jentzsch I.M."/>
            <person name="Merkel A."/>
            <person name="Schmitz J."/>
            <person name="Zemann A."/>
            <person name="Churakov G."/>
            <person name="Kriegs J.O."/>
            <person name="Brosius J."/>
            <person name="Murchison E.P."/>
            <person name="Sachidanandam R."/>
            <person name="Smith C."/>
            <person name="Hannon G.J."/>
            <person name="Tsend-Ayush E."/>
            <person name="McMillan D."/>
            <person name="Attenborough R."/>
            <person name="Rens W."/>
            <person name="Ferguson-Smith M."/>
            <person name="Lefevre C.M."/>
            <person name="Sharp J.A."/>
            <person name="Nicholas K.R."/>
            <person name="Ray D.A."/>
            <person name="Kube M."/>
            <person name="Reinhardt R."/>
            <person name="Pringle T.H."/>
            <person name="Taylor J."/>
            <person name="Jones R.C."/>
            <person name="Nixon B."/>
            <person name="Dacheux J.L."/>
            <person name="Niwa H."/>
            <person name="Sekita Y."/>
            <person name="Huang X."/>
            <person name="Stark A."/>
            <person name="Kheradpour P."/>
            <person name="Kellis M."/>
            <person name="Flicek P."/>
            <person name="Chen Y."/>
            <person name="Webber C."/>
            <person name="Hardison R."/>
            <person name="Nelson J."/>
            <person name="Hallsworth-Pepin K."/>
            <person name="Delehaunty K."/>
            <person name="Markovic C."/>
            <person name="Minx P."/>
            <person name="Feng Y."/>
            <person name="Kremitzki C."/>
            <person name="Mitreva M."/>
            <person name="Glasscock J."/>
            <person name="Wylie T."/>
            <person name="Wohldmann P."/>
            <person name="Thiru P."/>
            <person name="Nhan M.N."/>
            <person name="Pohl C.S."/>
            <person name="Smith S.M."/>
            <person name="Hou S."/>
            <person name="Nefedov M."/>
            <person name="de Jong P.J."/>
            <person name="Renfree M.B."/>
            <person name="Mardis E.R."/>
            <person name="Wilson R.K."/>
        </authorList>
    </citation>
    <scope>NUCLEOTIDE SEQUENCE [LARGE SCALE GENOMIC DNA]</scope>
    <source>
        <strain evidence="13 14">Glennie</strain>
    </source>
</reference>
<evidence type="ECO:0000256" key="6">
    <source>
        <dbReference type="ARBA" id="ARBA00022989"/>
    </source>
</evidence>
<evidence type="ECO:0000256" key="5">
    <source>
        <dbReference type="ARBA" id="ARBA00022692"/>
    </source>
</evidence>
<keyword evidence="6 11" id="KW-1133">Transmembrane helix</keyword>
<keyword evidence="5 11" id="KW-0812">Transmembrane</keyword>
<dbReference type="SUPFAM" id="SSF81321">
    <property type="entry name" value="Family A G protein-coupled receptor-like"/>
    <property type="match status" value="1"/>
</dbReference>
<evidence type="ECO:0000256" key="10">
    <source>
        <dbReference type="ARBA" id="ARBA00023224"/>
    </source>
</evidence>
<evidence type="ECO:0000256" key="4">
    <source>
        <dbReference type="ARBA" id="ARBA00022507"/>
    </source>
</evidence>
<accession>F6V9A7</accession>
<keyword evidence="14" id="KW-1185">Reference proteome</keyword>
<feature type="transmembrane region" description="Helical" evidence="11">
    <location>
        <begin position="134"/>
        <end position="152"/>
    </location>
</feature>
<keyword evidence="3 11" id="KW-1003">Cell membrane</keyword>
<dbReference type="GO" id="GO:0005886">
    <property type="term" value="C:plasma membrane"/>
    <property type="evidence" value="ECO:0000318"/>
    <property type="project" value="GO_Central"/>
</dbReference>
<reference evidence="13" key="2">
    <citation type="submission" date="2025-08" db="UniProtKB">
        <authorList>
            <consortium name="Ensembl"/>
        </authorList>
    </citation>
    <scope>IDENTIFICATION</scope>
    <source>
        <strain evidence="13">Glennie</strain>
    </source>
</reference>
<dbReference type="GO" id="GO:0019236">
    <property type="term" value="P:response to pheromone"/>
    <property type="evidence" value="ECO:0007669"/>
    <property type="project" value="UniProtKB-KW"/>
</dbReference>
<keyword evidence="10 11" id="KW-0807">Transducer</keyword>
<feature type="transmembrane region" description="Helical" evidence="11">
    <location>
        <begin position="220"/>
        <end position="244"/>
    </location>
</feature>
<dbReference type="InterPro" id="IPR004072">
    <property type="entry name" value="Vmron_rcpt_1"/>
</dbReference>
<evidence type="ECO:0000256" key="7">
    <source>
        <dbReference type="ARBA" id="ARBA00023040"/>
    </source>
</evidence>
<evidence type="ECO:0000256" key="3">
    <source>
        <dbReference type="ARBA" id="ARBA00022475"/>
    </source>
</evidence>
<dbReference type="PANTHER" id="PTHR24062">
    <property type="entry name" value="VOMERONASAL TYPE-1 RECEPTOR"/>
    <property type="match status" value="1"/>
</dbReference>
<evidence type="ECO:0000313" key="14">
    <source>
        <dbReference type="Proteomes" id="UP000002279"/>
    </source>
</evidence>
<evidence type="ECO:0000256" key="8">
    <source>
        <dbReference type="ARBA" id="ARBA00023136"/>
    </source>
</evidence>
<comment type="similarity">
    <text evidence="2 11">Belongs to the G-protein coupled receptor 1 family.</text>
</comment>
<dbReference type="GO" id="GO:0005550">
    <property type="term" value="F:pheromone binding"/>
    <property type="evidence" value="ECO:0000318"/>
    <property type="project" value="GO_Central"/>
</dbReference>
<dbReference type="InParanoid" id="F6V9A7"/>
<keyword evidence="9 11" id="KW-0675">Receptor</keyword>
<dbReference type="STRING" id="9258.ENSOANP00000011498"/>